<sequence length="215" mass="22366">MSRPKIILIGGGGHCKVIISMLKKLNSHEIYGISEKKENLGRKILGITINTTDDDMEDLFNAGVKNAIIAIGSIGNPHARIKLFEKVVDIGFDSPSIISPDSVIAEDVIIKKGTVVMPGAIINAGTVIGNNCIINTGAIIDHDCVINDNVHIAPGVTLSGGVSVGHNSHVGTGANVIQGVCIGNNVLVGAGTLILNDIEDDMKAIGVPAKSIPRK</sequence>
<feature type="active site" description="Proton acceptor" evidence="3">
    <location>
        <position position="142"/>
    </location>
</feature>
<keyword evidence="6" id="KW-0012">Acyltransferase</keyword>
<feature type="domain" description="PglD N-terminal" evidence="5">
    <location>
        <begin position="5"/>
        <end position="87"/>
    </location>
</feature>
<keyword evidence="7" id="KW-1185">Reference proteome</keyword>
<dbReference type="eggNOG" id="COG2171">
    <property type="taxonomic scope" value="Bacteria"/>
</dbReference>
<evidence type="ECO:0000256" key="4">
    <source>
        <dbReference type="PIRSR" id="PIRSR620019-2"/>
    </source>
</evidence>
<dbReference type="STRING" id="1121324.CLIT_13c00890"/>
<evidence type="ECO:0000256" key="1">
    <source>
        <dbReference type="ARBA" id="ARBA00022679"/>
    </source>
</evidence>
<dbReference type="PROSITE" id="PS00101">
    <property type="entry name" value="HEXAPEP_TRANSFERASES"/>
    <property type="match status" value="1"/>
</dbReference>
<dbReference type="SUPFAM" id="SSF51161">
    <property type="entry name" value="Trimeric LpxA-like enzymes"/>
    <property type="match status" value="1"/>
</dbReference>
<feature type="binding site" evidence="4">
    <location>
        <position position="151"/>
    </location>
    <ligand>
        <name>acetyl-CoA</name>
        <dbReference type="ChEBI" id="CHEBI:57288"/>
    </ligand>
</feature>
<dbReference type="InterPro" id="IPR018357">
    <property type="entry name" value="Hexapep_transf_CS"/>
</dbReference>
<dbReference type="AlphaFoldDB" id="A0A069RKL0"/>
<dbReference type="InterPro" id="IPR041561">
    <property type="entry name" value="PglD_N"/>
</dbReference>
<accession>A0A069RKL0</accession>
<keyword evidence="1 6" id="KW-0808">Transferase</keyword>
<protein>
    <submittedName>
        <fullName evidence="6">Sugar O-acyltransferase, sialic acid O-acetyltransferase NeuD family</fullName>
    </submittedName>
</protein>
<evidence type="ECO:0000313" key="7">
    <source>
        <dbReference type="Proteomes" id="UP000027946"/>
    </source>
</evidence>
<dbReference type="PANTHER" id="PTHR43300:SF7">
    <property type="entry name" value="UDP-N-ACETYLBACILLOSAMINE N-ACETYLTRANSFERASE"/>
    <property type="match status" value="1"/>
</dbReference>
<dbReference type="InterPro" id="IPR011004">
    <property type="entry name" value="Trimer_LpxA-like_sf"/>
</dbReference>
<dbReference type="InterPro" id="IPR050179">
    <property type="entry name" value="Trans_hexapeptide_repeat"/>
</dbReference>
<evidence type="ECO:0000256" key="3">
    <source>
        <dbReference type="PIRSR" id="PIRSR620019-1"/>
    </source>
</evidence>
<dbReference type="OrthoDB" id="9801697at2"/>
<reference evidence="6 7" key="1">
    <citation type="submission" date="2014-03" db="EMBL/GenBank/DDBJ databases">
        <title>Genome sequence of Clostridium litorale W6, DSM 5388.</title>
        <authorList>
            <person name="Poehlein A."/>
            <person name="Jagirdar A."/>
            <person name="Khonsari B."/>
            <person name="Chibani C.M."/>
            <person name="Gutierrez Gutierrez D.A."/>
            <person name="Davydova E."/>
            <person name="Alghaithi H.S."/>
            <person name="Nair K.P."/>
            <person name="Dhamotharan K."/>
            <person name="Chandran L."/>
            <person name="G W."/>
            <person name="Daniel R."/>
        </authorList>
    </citation>
    <scope>NUCLEOTIDE SEQUENCE [LARGE SCALE GENOMIC DNA]</scope>
    <source>
        <strain evidence="6 7">W6</strain>
    </source>
</reference>
<dbReference type="RefSeq" id="WP_038265904.1">
    <property type="nucleotide sequence ID" value="NZ_FSRH01000005.1"/>
</dbReference>
<dbReference type="InterPro" id="IPR001451">
    <property type="entry name" value="Hexapep"/>
</dbReference>
<dbReference type="GO" id="GO:0016746">
    <property type="term" value="F:acyltransferase activity"/>
    <property type="evidence" value="ECO:0007669"/>
    <property type="project" value="UniProtKB-KW"/>
</dbReference>
<dbReference type="PANTHER" id="PTHR43300">
    <property type="entry name" value="ACETYLTRANSFERASE"/>
    <property type="match status" value="1"/>
</dbReference>
<gene>
    <name evidence="6" type="ORF">CLIT_13c00890</name>
</gene>
<keyword evidence="2" id="KW-0677">Repeat</keyword>
<dbReference type="Gene3D" id="2.160.10.10">
    <property type="entry name" value="Hexapeptide repeat proteins"/>
    <property type="match status" value="1"/>
</dbReference>
<dbReference type="Proteomes" id="UP000027946">
    <property type="component" value="Unassembled WGS sequence"/>
</dbReference>
<comment type="caution">
    <text evidence="6">The sequence shown here is derived from an EMBL/GenBank/DDBJ whole genome shotgun (WGS) entry which is preliminary data.</text>
</comment>
<dbReference type="CDD" id="cd03360">
    <property type="entry name" value="LbH_AT_putative"/>
    <property type="match status" value="1"/>
</dbReference>
<feature type="site" description="Increases basicity of active site His" evidence="3">
    <location>
        <position position="143"/>
    </location>
</feature>
<dbReference type="Pfam" id="PF17836">
    <property type="entry name" value="PglD_N"/>
    <property type="match status" value="1"/>
</dbReference>
<feature type="binding site" evidence="4">
    <location>
        <position position="75"/>
    </location>
    <ligand>
        <name>substrate</name>
    </ligand>
</feature>
<dbReference type="EMBL" id="JJMM01000013">
    <property type="protein sequence ID" value="KDR94767.1"/>
    <property type="molecule type" value="Genomic_DNA"/>
</dbReference>
<organism evidence="6 7">
    <name type="scientific">Peptoclostridium litorale DSM 5388</name>
    <dbReference type="NCBI Taxonomy" id="1121324"/>
    <lineage>
        <taxon>Bacteria</taxon>
        <taxon>Bacillati</taxon>
        <taxon>Bacillota</taxon>
        <taxon>Clostridia</taxon>
        <taxon>Peptostreptococcales</taxon>
        <taxon>Peptoclostridiaceae</taxon>
        <taxon>Peptoclostridium</taxon>
    </lineage>
</organism>
<name>A0A069RKL0_PEPLI</name>
<proteinExistence type="predicted"/>
<dbReference type="Pfam" id="PF00132">
    <property type="entry name" value="Hexapep"/>
    <property type="match status" value="1"/>
</dbReference>
<evidence type="ECO:0000259" key="5">
    <source>
        <dbReference type="Pfam" id="PF17836"/>
    </source>
</evidence>
<evidence type="ECO:0000256" key="2">
    <source>
        <dbReference type="ARBA" id="ARBA00022737"/>
    </source>
</evidence>
<dbReference type="InterPro" id="IPR020019">
    <property type="entry name" value="AcTrfase_PglD-like"/>
</dbReference>
<dbReference type="Gene3D" id="3.40.50.20">
    <property type="match status" value="1"/>
</dbReference>
<dbReference type="NCBIfam" id="TIGR03570">
    <property type="entry name" value="NeuD_NnaD"/>
    <property type="match status" value="1"/>
</dbReference>
<evidence type="ECO:0000313" key="6">
    <source>
        <dbReference type="EMBL" id="KDR94767.1"/>
    </source>
</evidence>